<accession>A0A1Y1UQK8</accession>
<sequence length="468" mass="53496">MYEFFKNSTDDNIIEGVNIKESKKEFEILQSNSIHPQVSKGKLNETVSDIFDDNMNRLQNFYNMYLNSYNNDVKEYHNTHEILSFDEFNEISIPSSIKFKNTQRIKLSDQSLIECTSELLPNIVHLNFNILTDYFKYAHSYSPIIQPTVLIYCIKNRTLSPGLLLTIYALTFLFSPNQNKLLADFYFDKAEQYLTCNISSSDIQNVHTTYLLSNYYKSLSGNLSGSIPPEIDNLSYLEYLEYLFISNNGFSGSIPKKILNNNIIIYNKYNDKNKQVIEKEEKNDLNKDNKPNKETDENKSNDLNKEAKSNRGGFSFLKIVIEFGIISIVLSILLFLVLRKNKNLKKKNNESNSFSILSNAQINILSTSGNAESTINPPDVAFTPLHSSKNKFTNITITTTDIDNDNDNNNNNNNSNNDDSYGNRNNDKSLNNTNNNNNNIIIINVGEDLPPSYEDVLNENCENNTGNI</sequence>
<feature type="region of interest" description="Disordered" evidence="1">
    <location>
        <begin position="400"/>
        <end position="435"/>
    </location>
</feature>
<organism evidence="3 4">
    <name type="scientific">Piromyces finnis</name>
    <dbReference type="NCBI Taxonomy" id="1754191"/>
    <lineage>
        <taxon>Eukaryota</taxon>
        <taxon>Fungi</taxon>
        <taxon>Fungi incertae sedis</taxon>
        <taxon>Chytridiomycota</taxon>
        <taxon>Chytridiomycota incertae sedis</taxon>
        <taxon>Neocallimastigomycetes</taxon>
        <taxon>Neocallimastigales</taxon>
        <taxon>Neocallimastigaceae</taxon>
        <taxon>Piromyces</taxon>
    </lineage>
</organism>
<feature type="region of interest" description="Disordered" evidence="1">
    <location>
        <begin position="281"/>
        <end position="305"/>
    </location>
</feature>
<evidence type="ECO:0000256" key="1">
    <source>
        <dbReference type="SAM" id="MobiDB-lite"/>
    </source>
</evidence>
<dbReference type="CDD" id="cd12148">
    <property type="entry name" value="fungal_TF_MHR"/>
    <property type="match status" value="1"/>
</dbReference>
<evidence type="ECO:0000313" key="3">
    <source>
        <dbReference type="EMBL" id="ORX40350.1"/>
    </source>
</evidence>
<proteinExistence type="predicted"/>
<name>A0A1Y1UQK8_9FUNG</name>
<dbReference type="Proteomes" id="UP000193719">
    <property type="component" value="Unassembled WGS sequence"/>
</dbReference>
<reference evidence="3 4" key="2">
    <citation type="submission" date="2016-08" db="EMBL/GenBank/DDBJ databases">
        <title>Pervasive Adenine N6-methylation of Active Genes in Fungi.</title>
        <authorList>
            <consortium name="DOE Joint Genome Institute"/>
            <person name="Mondo S.J."/>
            <person name="Dannebaum R.O."/>
            <person name="Kuo R.C."/>
            <person name="Labutti K."/>
            <person name="Haridas S."/>
            <person name="Kuo A."/>
            <person name="Salamov A."/>
            <person name="Ahrendt S.R."/>
            <person name="Lipzen A."/>
            <person name="Sullivan W."/>
            <person name="Andreopoulos W.B."/>
            <person name="Clum A."/>
            <person name="Lindquist E."/>
            <person name="Daum C."/>
            <person name="Ramamoorthy G.K."/>
            <person name="Gryganskyi A."/>
            <person name="Culley D."/>
            <person name="Magnuson J.K."/>
            <person name="James T.Y."/>
            <person name="O'Malley M.A."/>
            <person name="Stajich J.E."/>
            <person name="Spatafora J.W."/>
            <person name="Visel A."/>
            <person name="Grigoriev I.V."/>
        </authorList>
    </citation>
    <scope>NUCLEOTIDE SEQUENCE [LARGE SCALE GENOMIC DNA]</scope>
    <source>
        <strain evidence="4">finn</strain>
    </source>
</reference>
<keyword evidence="2" id="KW-0812">Transmembrane</keyword>
<evidence type="ECO:0000313" key="4">
    <source>
        <dbReference type="Proteomes" id="UP000193719"/>
    </source>
</evidence>
<dbReference type="AlphaFoldDB" id="A0A1Y1UQK8"/>
<dbReference type="EMBL" id="MCFH01000100">
    <property type="protein sequence ID" value="ORX40350.1"/>
    <property type="molecule type" value="Genomic_DNA"/>
</dbReference>
<comment type="caution">
    <text evidence="3">The sequence shown here is derived from an EMBL/GenBank/DDBJ whole genome shotgun (WGS) entry which is preliminary data.</text>
</comment>
<feature type="transmembrane region" description="Helical" evidence="2">
    <location>
        <begin position="316"/>
        <end position="338"/>
    </location>
</feature>
<dbReference type="InterPro" id="IPR032675">
    <property type="entry name" value="LRR_dom_sf"/>
</dbReference>
<keyword evidence="2" id="KW-1133">Transmembrane helix</keyword>
<evidence type="ECO:0000256" key="2">
    <source>
        <dbReference type="SAM" id="Phobius"/>
    </source>
</evidence>
<evidence type="ECO:0008006" key="5">
    <source>
        <dbReference type="Google" id="ProtNLM"/>
    </source>
</evidence>
<protein>
    <recommendedName>
        <fullName evidence="5">L domain-like protein</fullName>
    </recommendedName>
</protein>
<reference evidence="3 4" key="1">
    <citation type="submission" date="2016-08" db="EMBL/GenBank/DDBJ databases">
        <title>Genomes of anaerobic fungi encode conserved fungal cellulosomes for biomass hydrolysis.</title>
        <authorList>
            <consortium name="DOE Joint Genome Institute"/>
            <person name="Haitjema C.H."/>
            <person name="Gilmore S.P."/>
            <person name="Henske J.K."/>
            <person name="Solomon K.V."/>
            <person name="De Groot R."/>
            <person name="Kuo A."/>
            <person name="Mondo S.J."/>
            <person name="Salamov A.A."/>
            <person name="Labutti K."/>
            <person name="Zhao Z."/>
            <person name="Chiniquy J."/>
            <person name="Barry K."/>
            <person name="Brewer H.M."/>
            <person name="Purvine S.O."/>
            <person name="Wright A.T."/>
            <person name="Boxma B."/>
            <person name="Van Alen T."/>
            <person name="Hackstein J.H."/>
            <person name="Baker S.E."/>
            <person name="Grigoriev I.V."/>
            <person name="O'Malley M.A."/>
        </authorList>
    </citation>
    <scope>NUCLEOTIDE SEQUENCE [LARGE SCALE GENOMIC DNA]</scope>
    <source>
        <strain evidence="4">finn</strain>
    </source>
</reference>
<gene>
    <name evidence="3" type="ORF">BCR36DRAFT_375507</name>
</gene>
<keyword evidence="4" id="KW-1185">Reference proteome</keyword>
<keyword evidence="2" id="KW-0472">Membrane</keyword>
<dbReference type="Gene3D" id="3.80.10.10">
    <property type="entry name" value="Ribonuclease Inhibitor"/>
    <property type="match status" value="1"/>
</dbReference>
<dbReference type="STRING" id="1754191.A0A1Y1UQK8"/>